<dbReference type="SUPFAM" id="SSF54593">
    <property type="entry name" value="Glyoxalase/Bleomycin resistance protein/Dihydroxybiphenyl dioxygenase"/>
    <property type="match status" value="1"/>
</dbReference>
<dbReference type="Gene3D" id="3.30.720.120">
    <property type="match status" value="1"/>
</dbReference>
<evidence type="ECO:0000313" key="2">
    <source>
        <dbReference type="EMBL" id="XAY03636.1"/>
    </source>
</evidence>
<feature type="domain" description="VOC" evidence="1">
    <location>
        <begin position="4"/>
        <end position="125"/>
    </location>
</feature>
<dbReference type="PROSITE" id="PS51819">
    <property type="entry name" value="VOC"/>
    <property type="match status" value="1"/>
</dbReference>
<dbReference type="InterPro" id="IPR029068">
    <property type="entry name" value="Glyas_Bleomycin-R_OHBP_Dase"/>
</dbReference>
<protein>
    <recommendedName>
        <fullName evidence="1">VOC domain-containing protein</fullName>
    </recommendedName>
</protein>
<reference evidence="2" key="1">
    <citation type="submission" date="2022-12" db="EMBL/GenBank/DDBJ databases">
        <title>Paraconexibacter alkalitolerans sp. nov. and Baekduia alba sp. nov., isolated from soil and emended description of the genera Paraconexibacter (Chun et al., 2020) and Baekduia (An et al., 2020).</title>
        <authorList>
            <person name="Vieira S."/>
            <person name="Huber K.J."/>
            <person name="Geppert A."/>
            <person name="Wolf J."/>
            <person name="Neumann-Schaal M."/>
            <person name="Muesken M."/>
            <person name="Overmann J."/>
        </authorList>
    </citation>
    <scope>NUCLEOTIDE SEQUENCE</scope>
    <source>
        <strain evidence="2">AEG42_29</strain>
    </source>
</reference>
<dbReference type="AlphaFoldDB" id="A0AAU7APR3"/>
<gene>
    <name evidence="2" type="ORF">DSM112329_00456</name>
</gene>
<dbReference type="Gene3D" id="3.30.720.110">
    <property type="match status" value="1"/>
</dbReference>
<evidence type="ECO:0000259" key="1">
    <source>
        <dbReference type="PROSITE" id="PS51819"/>
    </source>
</evidence>
<proteinExistence type="predicted"/>
<dbReference type="PANTHER" id="PTHR34109">
    <property type="entry name" value="BNAUNNG04460D PROTEIN-RELATED"/>
    <property type="match status" value="1"/>
</dbReference>
<name>A0AAU7APR3_9ACTN</name>
<dbReference type="InterPro" id="IPR037523">
    <property type="entry name" value="VOC_core"/>
</dbReference>
<dbReference type="KEGG" id="parq:DSM112329_00456"/>
<dbReference type="RefSeq" id="WP_354700192.1">
    <property type="nucleotide sequence ID" value="NZ_CP114014.1"/>
</dbReference>
<dbReference type="InterPro" id="IPR004360">
    <property type="entry name" value="Glyas_Fos-R_dOase_dom"/>
</dbReference>
<organism evidence="2">
    <name type="scientific">Paraconexibacter sp. AEG42_29</name>
    <dbReference type="NCBI Taxonomy" id="2997339"/>
    <lineage>
        <taxon>Bacteria</taxon>
        <taxon>Bacillati</taxon>
        <taxon>Actinomycetota</taxon>
        <taxon>Thermoleophilia</taxon>
        <taxon>Solirubrobacterales</taxon>
        <taxon>Paraconexibacteraceae</taxon>
        <taxon>Paraconexibacter</taxon>
    </lineage>
</organism>
<sequence>MTTTAVAIPALRISSRETMHFYEAAFGAVVVAAYPDSGDSVDHAELTIGGAMFMCGTGQEDGVDQPLGGSSIYWVVQAGPEVDALYQQAIAAGATDERAPYDADYGGRHFSVRDPDGNSWSFGTYRPAGV</sequence>
<dbReference type="Pfam" id="PF00903">
    <property type="entry name" value="Glyoxalase"/>
    <property type="match status" value="1"/>
</dbReference>
<accession>A0AAU7APR3</accession>
<dbReference type="EMBL" id="CP114014">
    <property type="protein sequence ID" value="XAY03636.1"/>
    <property type="molecule type" value="Genomic_DNA"/>
</dbReference>
<dbReference type="PANTHER" id="PTHR34109:SF1">
    <property type="entry name" value="VOC DOMAIN-CONTAINING PROTEIN"/>
    <property type="match status" value="1"/>
</dbReference>